<gene>
    <name evidence="1" type="ORF">DK427_25475</name>
</gene>
<dbReference type="OrthoDB" id="7997418at2"/>
<dbReference type="EMBL" id="CP029551">
    <property type="protein sequence ID" value="AWN38669.1"/>
    <property type="molecule type" value="Genomic_DNA"/>
</dbReference>
<evidence type="ECO:0000313" key="1">
    <source>
        <dbReference type="EMBL" id="AWN38669.1"/>
    </source>
</evidence>
<protein>
    <submittedName>
        <fullName evidence="1">Uncharacterized protein</fullName>
    </submittedName>
</protein>
<name>A0A2U8VY43_9HYPH</name>
<dbReference type="RefSeq" id="WP_109953824.1">
    <property type="nucleotide sequence ID" value="NZ_CP029551.1"/>
</dbReference>
<evidence type="ECO:0000313" key="2">
    <source>
        <dbReference type="Proteomes" id="UP000246058"/>
    </source>
</evidence>
<dbReference type="KEGG" id="meti:DK427_25475"/>
<accession>A0A2U8VY43</accession>
<proteinExistence type="predicted"/>
<reference evidence="1 2" key="1">
    <citation type="submission" date="2018-05" db="EMBL/GenBank/DDBJ databases">
        <title>Complete Genome Sequence of Methylobacterium sp. 17Sr1-43.</title>
        <authorList>
            <person name="Srinivasan S."/>
        </authorList>
    </citation>
    <scope>NUCLEOTIDE SEQUENCE [LARGE SCALE GENOMIC DNA]</scope>
    <source>
        <strain evidence="1 2">17Sr1-43</strain>
    </source>
</reference>
<sequence length="98" mass="10723">MRRAADRRQDRYAIETLSYSPTRLVKLGRRKVAMLFQPAEAGAPWQLYPNPDAFPGLGFEGLPAPLRPEFMSFPDLAAVEDFLGIRGSSSGAAMPLAA</sequence>
<dbReference type="Proteomes" id="UP000246058">
    <property type="component" value="Chromosome"/>
</dbReference>
<dbReference type="AlphaFoldDB" id="A0A2U8VY43"/>
<keyword evidence="2" id="KW-1185">Reference proteome</keyword>
<organism evidence="1 2">
    <name type="scientific">Methylobacterium radiodurans</name>
    <dbReference type="NCBI Taxonomy" id="2202828"/>
    <lineage>
        <taxon>Bacteria</taxon>
        <taxon>Pseudomonadati</taxon>
        <taxon>Pseudomonadota</taxon>
        <taxon>Alphaproteobacteria</taxon>
        <taxon>Hyphomicrobiales</taxon>
        <taxon>Methylobacteriaceae</taxon>
        <taxon>Methylobacterium</taxon>
    </lineage>
</organism>